<evidence type="ECO:0000313" key="3">
    <source>
        <dbReference type="Proteomes" id="UP001059041"/>
    </source>
</evidence>
<dbReference type="PROSITE" id="PS50878">
    <property type="entry name" value="RT_POL"/>
    <property type="match status" value="1"/>
</dbReference>
<proteinExistence type="predicted"/>
<dbReference type="InterPro" id="IPR043502">
    <property type="entry name" value="DNA/RNA_pol_sf"/>
</dbReference>
<dbReference type="SUPFAM" id="SSF56672">
    <property type="entry name" value="DNA/RNA polymerases"/>
    <property type="match status" value="1"/>
</dbReference>
<keyword evidence="3" id="KW-1185">Reference proteome</keyword>
<evidence type="ECO:0000313" key="2">
    <source>
        <dbReference type="EMBL" id="KAI7793003.1"/>
    </source>
</evidence>
<dbReference type="AlphaFoldDB" id="A0A9W7T7A6"/>
<accession>A0A9W7T7A6</accession>
<dbReference type="CDD" id="cd01650">
    <property type="entry name" value="RT_nLTR_like"/>
    <property type="match status" value="1"/>
</dbReference>
<dbReference type="PANTHER" id="PTHR19446">
    <property type="entry name" value="REVERSE TRANSCRIPTASES"/>
    <property type="match status" value="1"/>
</dbReference>
<evidence type="ECO:0000259" key="1">
    <source>
        <dbReference type="PROSITE" id="PS50878"/>
    </source>
</evidence>
<reference evidence="2" key="1">
    <citation type="submission" date="2021-02" db="EMBL/GenBank/DDBJ databases">
        <title>Comparative genomics reveals that relaxation of natural selection precedes convergent phenotypic evolution of cavefish.</title>
        <authorList>
            <person name="Peng Z."/>
        </authorList>
    </citation>
    <scope>NUCLEOTIDE SEQUENCE</scope>
    <source>
        <tissue evidence="2">Muscle</tissue>
    </source>
</reference>
<sequence>MKLLNSNITDFWKDVRTLNSCRVSLPCTVDGVSGTENIAELWRQHYCSLFNCIQNELYNVGNYQVNDPIVIMSREVNQALSKLPQNKVSGLDNISAEQLKNGSKRIAPLLAICFTGFLIHSVLPDSMLSVLLVPVIKNKAGKVGNLDNYRPIALASILSKVLEKILLDRLNVFINSTDSQFGFKAKHGTDLSIYALKEIVNKYRDNNSSVFTCFNDASKAFDRVNHAKLFSKMRQRGVPEYIVRILAYWYAHQLMRVKLGGILSPVLFNLYMDELSERLNVCKTGCMIGNTLVNHIMYADDLVVFSPSSAGLQQLLNLCSDYGLEHDILYNPDKSVVMICRTKEDKTERMTDDEDIERQCRVMYMQGNILLRKFSFCSDEVKVSLFKAYCTTLYTAHLWCNYRASSLQKLQVAYNDAMRILLRRPRWHSASEMFVSVRVITFKALLRNLMYSFICRLNAAKNEIIVGLSNIGVSTTRYQSKLWRHWYCCIL</sequence>
<feature type="domain" description="Reverse transcriptase" evidence="1">
    <location>
        <begin position="116"/>
        <end position="369"/>
    </location>
</feature>
<gene>
    <name evidence="2" type="ORF">IRJ41_001689</name>
</gene>
<protein>
    <recommendedName>
        <fullName evidence="1">Reverse transcriptase domain-containing protein</fullName>
    </recommendedName>
</protein>
<dbReference type="InterPro" id="IPR000477">
    <property type="entry name" value="RT_dom"/>
</dbReference>
<dbReference type="Pfam" id="PF00078">
    <property type="entry name" value="RVT_1"/>
    <property type="match status" value="1"/>
</dbReference>
<organism evidence="2 3">
    <name type="scientific">Triplophysa rosa</name>
    <name type="common">Cave loach</name>
    <dbReference type="NCBI Taxonomy" id="992332"/>
    <lineage>
        <taxon>Eukaryota</taxon>
        <taxon>Metazoa</taxon>
        <taxon>Chordata</taxon>
        <taxon>Craniata</taxon>
        <taxon>Vertebrata</taxon>
        <taxon>Euteleostomi</taxon>
        <taxon>Actinopterygii</taxon>
        <taxon>Neopterygii</taxon>
        <taxon>Teleostei</taxon>
        <taxon>Ostariophysi</taxon>
        <taxon>Cypriniformes</taxon>
        <taxon>Nemacheilidae</taxon>
        <taxon>Triplophysa</taxon>
    </lineage>
</organism>
<comment type="caution">
    <text evidence="2">The sequence shown here is derived from an EMBL/GenBank/DDBJ whole genome shotgun (WGS) entry which is preliminary data.</text>
</comment>
<dbReference type="EMBL" id="JAFHDT010000022">
    <property type="protein sequence ID" value="KAI7793003.1"/>
    <property type="molecule type" value="Genomic_DNA"/>
</dbReference>
<name>A0A9W7T7A6_TRIRA</name>
<dbReference type="Proteomes" id="UP001059041">
    <property type="component" value="Linkage Group LG22"/>
</dbReference>